<keyword evidence="9" id="KW-0539">Nucleus</keyword>
<dbReference type="SUPFAM" id="SSF54695">
    <property type="entry name" value="POZ domain"/>
    <property type="match status" value="1"/>
</dbReference>
<dbReference type="GO" id="GO:0006511">
    <property type="term" value="P:ubiquitin-dependent protein catabolic process"/>
    <property type="evidence" value="ECO:0007669"/>
    <property type="project" value="UniProtKB-ARBA"/>
</dbReference>
<protein>
    <recommendedName>
        <fullName evidence="11">BTB domain-containing protein</fullName>
    </recommendedName>
</protein>
<dbReference type="SMART" id="SM00225">
    <property type="entry name" value="BTB"/>
    <property type="match status" value="1"/>
</dbReference>
<dbReference type="Gene3D" id="2.120.10.80">
    <property type="entry name" value="Kelch-type beta propeller"/>
    <property type="match status" value="1"/>
</dbReference>
<evidence type="ECO:0000256" key="10">
    <source>
        <dbReference type="ARBA" id="ARBA00056937"/>
    </source>
</evidence>
<evidence type="ECO:0000259" key="11">
    <source>
        <dbReference type="PROSITE" id="PS50097"/>
    </source>
</evidence>
<comment type="caution">
    <text evidence="12">The sequence shown here is derived from an EMBL/GenBank/DDBJ whole genome shotgun (WGS) entry which is preliminary data.</text>
</comment>
<dbReference type="InterPro" id="IPR030563">
    <property type="entry name" value="KEAP1_BTB_POZ_dom"/>
</dbReference>
<comment type="function">
    <text evidence="10">Substrate-specific adapter of a BCR (BTB-CUL3-RBX1) E3 ubiquitin ligase complex that regulates the response to oxidative stress by targeting nfe2l2/nrf2 for ubiquitination. Keap1 acts as a key sensor of oxidative and electrophilic stress: in normal conditions, the BCR(KEAP1) complex mediates ubiquitination and degradation of nfe2l2/nrf2, a transcription factor regulating expression of many cytoprotective genes. In response to oxidative stress, different electrophile metabolites trigger non-enzymatic covalent modifications of highly reactive cysteine residues in KEAP1, leading to inactivate the ubiquitin ligase activity of the BCR(KEAP1) complex, promoting nfe2l2/nrf2 nuclear accumulation and expression of phase II detoxifying enzymes.</text>
</comment>
<keyword evidence="8" id="KW-0833">Ubl conjugation pathway</keyword>
<reference evidence="12 13" key="1">
    <citation type="journal article" date="2019" name="Sci. Data">
        <title>Hybrid genome assembly and annotation of Danionella translucida.</title>
        <authorList>
            <person name="Kadobianskyi M."/>
            <person name="Schulze L."/>
            <person name="Schuelke M."/>
            <person name="Judkewitz B."/>
        </authorList>
    </citation>
    <scope>NUCLEOTIDE SEQUENCE [LARGE SCALE GENOMIC DNA]</scope>
    <source>
        <strain evidence="12 13">Bolton</strain>
    </source>
</reference>
<dbReference type="Proteomes" id="UP000316079">
    <property type="component" value="Unassembled WGS sequence"/>
</dbReference>
<evidence type="ECO:0000256" key="7">
    <source>
        <dbReference type="ARBA" id="ARBA00022737"/>
    </source>
</evidence>
<name>A0A553NMP9_9TELE</name>
<dbReference type="GO" id="GO:0071466">
    <property type="term" value="P:cellular response to xenobiotic stimulus"/>
    <property type="evidence" value="ECO:0007669"/>
    <property type="project" value="UniProtKB-ARBA"/>
</dbReference>
<evidence type="ECO:0000313" key="13">
    <source>
        <dbReference type="Proteomes" id="UP000316079"/>
    </source>
</evidence>
<dbReference type="InterPro" id="IPR011333">
    <property type="entry name" value="SKP1/BTB/POZ_sf"/>
</dbReference>
<keyword evidence="7" id="KW-0677">Repeat</keyword>
<dbReference type="UniPathway" id="UPA00143"/>
<dbReference type="Gene3D" id="1.25.40.420">
    <property type="match status" value="1"/>
</dbReference>
<evidence type="ECO:0000313" key="12">
    <source>
        <dbReference type="EMBL" id="TRY66702.1"/>
    </source>
</evidence>
<dbReference type="PROSITE" id="PS50097">
    <property type="entry name" value="BTB"/>
    <property type="match status" value="1"/>
</dbReference>
<dbReference type="Pfam" id="PF07707">
    <property type="entry name" value="BACK"/>
    <property type="match status" value="1"/>
</dbReference>
<feature type="domain" description="BTB" evidence="11">
    <location>
        <begin position="50"/>
        <end position="122"/>
    </location>
</feature>
<comment type="subcellular location">
    <subcellularLocation>
        <location evidence="2">Cytoplasm</location>
    </subcellularLocation>
    <subcellularLocation>
        <location evidence="1">Nucleus</location>
    </subcellularLocation>
</comment>
<organism evidence="12 13">
    <name type="scientific">Danionella cerebrum</name>
    <dbReference type="NCBI Taxonomy" id="2873325"/>
    <lineage>
        <taxon>Eukaryota</taxon>
        <taxon>Metazoa</taxon>
        <taxon>Chordata</taxon>
        <taxon>Craniata</taxon>
        <taxon>Vertebrata</taxon>
        <taxon>Euteleostomi</taxon>
        <taxon>Actinopterygii</taxon>
        <taxon>Neopterygii</taxon>
        <taxon>Teleostei</taxon>
        <taxon>Ostariophysi</taxon>
        <taxon>Cypriniformes</taxon>
        <taxon>Danionidae</taxon>
        <taxon>Danioninae</taxon>
        <taxon>Danionella</taxon>
    </lineage>
</organism>
<evidence type="ECO:0000256" key="2">
    <source>
        <dbReference type="ARBA" id="ARBA00004496"/>
    </source>
</evidence>
<dbReference type="Pfam" id="PF00651">
    <property type="entry name" value="BTB"/>
    <property type="match status" value="1"/>
</dbReference>
<evidence type="ECO:0000256" key="1">
    <source>
        <dbReference type="ARBA" id="ARBA00004123"/>
    </source>
</evidence>
<dbReference type="AlphaFoldDB" id="A0A553NMP9"/>
<dbReference type="PANTHER" id="PTHR45632:SF13">
    <property type="entry name" value="KELCH-LIKE PROTEIN 26"/>
    <property type="match status" value="1"/>
</dbReference>
<dbReference type="Pfam" id="PF24681">
    <property type="entry name" value="Kelch_KLHDC2_KLHL20_DRC7"/>
    <property type="match status" value="1"/>
</dbReference>
<evidence type="ECO:0000256" key="9">
    <source>
        <dbReference type="ARBA" id="ARBA00023242"/>
    </source>
</evidence>
<evidence type="ECO:0000256" key="6">
    <source>
        <dbReference type="ARBA" id="ARBA00022490"/>
    </source>
</evidence>
<dbReference type="CDD" id="cd18458">
    <property type="entry name" value="BACK_KLHL19_KEAP1"/>
    <property type="match status" value="1"/>
</dbReference>
<keyword evidence="5" id="KW-0880">Kelch repeat</keyword>
<evidence type="ECO:0000256" key="8">
    <source>
        <dbReference type="ARBA" id="ARBA00022786"/>
    </source>
</evidence>
<accession>A0A553NMP9</accession>
<dbReference type="FunFam" id="2.120.10.80:FF:000024">
    <property type="entry name" value="Kelch-like ECH-associated protein 1"/>
    <property type="match status" value="1"/>
</dbReference>
<dbReference type="GO" id="GO:0071379">
    <property type="term" value="P:cellular response to prostaglandin stimulus"/>
    <property type="evidence" value="ECO:0007669"/>
    <property type="project" value="UniProtKB-ARBA"/>
</dbReference>
<evidence type="ECO:0000256" key="3">
    <source>
        <dbReference type="ARBA" id="ARBA00004906"/>
    </source>
</evidence>
<keyword evidence="13" id="KW-1185">Reference proteome</keyword>
<dbReference type="InterPro" id="IPR017096">
    <property type="entry name" value="BTB-kelch_protein"/>
</dbReference>
<dbReference type="SUPFAM" id="SSF117281">
    <property type="entry name" value="Kelch motif"/>
    <property type="match status" value="1"/>
</dbReference>
<dbReference type="Pfam" id="PF01344">
    <property type="entry name" value="Kelch_1"/>
    <property type="match status" value="2"/>
</dbReference>
<dbReference type="InterPro" id="IPR006652">
    <property type="entry name" value="Kelch_1"/>
</dbReference>
<dbReference type="PANTHER" id="PTHR45632">
    <property type="entry name" value="LD33804P"/>
    <property type="match status" value="1"/>
</dbReference>
<dbReference type="InterPro" id="IPR015915">
    <property type="entry name" value="Kelch-typ_b-propeller"/>
</dbReference>
<dbReference type="FunFam" id="3.30.710.10:FF:000001">
    <property type="entry name" value="Kelch-like family member 20"/>
    <property type="match status" value="1"/>
</dbReference>
<proteinExistence type="inferred from homology"/>
<dbReference type="InterPro" id="IPR047098">
    <property type="entry name" value="KEAP1_BACK"/>
</dbReference>
<dbReference type="GO" id="GO:0005737">
    <property type="term" value="C:cytoplasm"/>
    <property type="evidence" value="ECO:0007669"/>
    <property type="project" value="UniProtKB-SubCell"/>
</dbReference>
<dbReference type="GO" id="GO:0005634">
    <property type="term" value="C:nucleus"/>
    <property type="evidence" value="ECO:0007669"/>
    <property type="project" value="UniProtKB-SubCell"/>
</dbReference>
<comment type="pathway">
    <text evidence="3">Protein modification; protein ubiquitination.</text>
</comment>
<dbReference type="InterPro" id="IPR000210">
    <property type="entry name" value="BTB/POZ_dom"/>
</dbReference>
<comment type="similarity">
    <text evidence="4">Belongs to the KEAP1 family.</text>
</comment>
<keyword evidence="6" id="KW-0963">Cytoplasm</keyword>
<dbReference type="SMART" id="SM00612">
    <property type="entry name" value="Kelch"/>
    <property type="match status" value="6"/>
</dbReference>
<evidence type="ECO:0000256" key="5">
    <source>
        <dbReference type="ARBA" id="ARBA00022441"/>
    </source>
</evidence>
<dbReference type="STRING" id="623744.A0A553NMP9"/>
<dbReference type="PIRSF" id="PIRSF037037">
    <property type="entry name" value="Kelch-like_protein_gigaxonin"/>
    <property type="match status" value="1"/>
</dbReference>
<dbReference type="FunFam" id="1.25.40.420:FF:000001">
    <property type="entry name" value="Kelch-like family member 12"/>
    <property type="match status" value="1"/>
</dbReference>
<dbReference type="OrthoDB" id="45365at2759"/>
<dbReference type="GO" id="GO:0030536">
    <property type="term" value="P:larval feeding behavior"/>
    <property type="evidence" value="ECO:0007669"/>
    <property type="project" value="UniProtKB-ARBA"/>
</dbReference>
<dbReference type="InterPro" id="IPR011705">
    <property type="entry name" value="BACK"/>
</dbReference>
<sequence>MLPTAGMTECRAEVMPSATNGQRVLSYTLESHATTAFSIMNQLRSDRQLCDVTLCVRYDQLAPVEFVAHKVVLASASPVFRAMFTNGLKECGMEVVSIEGVHPKVMGRLVEFAYTSSISVGEKCVLHVMNGAVMYQMDSVVQACSQFLQEQLDPSNAIGIASFAEQIGCTALSQAAHEYICMHFKEVSEQEEFFSLSPCELVSLISRDELNVRCESEVFDACVSWVRCDPSGRRTFARPLLEAVRCHSLTPRFLQSQLQGFDWDASSKDYLSGIFQELTLHKPCRPRSLRSPRVPHRIYSVGGYLQQSLALTEAFCPETGDWMRLTDLPEPRSGLACCVVGGLLYAAGGRNNGPEGNTDSAAMDVYNPMTGAWRRCASMSVPRNRTGLGVIDQMIYAVGGSHGGVHHSSVERYDPERDTWQNMCPMSTRRIGVCVTVINRLLFAIGGFDGTHRLNTAECYTPEGDEWRSLSPMHTLRSGAGVCVLGSSIYVLGGYDGSQQLNSVECYDVQSDSWSFIEPMIHRRSALGVTTFCGRIYALGGYDGSTFLDSVECFDPDSGSWTEVSTMTSGRSGVGVAVTMETCPKRNCNNTRVLSHTLEKSQQTSDQTHTRTL</sequence>
<dbReference type="EMBL" id="SRMA01026829">
    <property type="protein sequence ID" value="TRY66702.1"/>
    <property type="molecule type" value="Genomic_DNA"/>
</dbReference>
<dbReference type="SMART" id="SM00875">
    <property type="entry name" value="BACK"/>
    <property type="match status" value="1"/>
</dbReference>
<gene>
    <name evidence="12" type="ORF">DNTS_011630</name>
</gene>
<dbReference type="CDD" id="cd18248">
    <property type="entry name" value="BTB_POZ_KLHL19_KEAP1"/>
    <property type="match status" value="1"/>
</dbReference>
<evidence type="ECO:0000256" key="4">
    <source>
        <dbReference type="ARBA" id="ARBA00005288"/>
    </source>
</evidence>
<dbReference type="Gene3D" id="3.30.710.10">
    <property type="entry name" value="Potassium Channel Kv1.1, Chain A"/>
    <property type="match status" value="1"/>
</dbReference>
<dbReference type="GO" id="GO:0016567">
    <property type="term" value="P:protein ubiquitination"/>
    <property type="evidence" value="ECO:0007669"/>
    <property type="project" value="UniProtKB-UniPathway"/>
</dbReference>